<gene>
    <name evidence="4" type="ORF">H8716_05720</name>
</gene>
<keyword evidence="2 3" id="KW-0456">Lyase</keyword>
<proteinExistence type="inferred from homology"/>
<dbReference type="Gene3D" id="3.20.20.70">
    <property type="entry name" value="Aldolase class I"/>
    <property type="match status" value="1"/>
</dbReference>
<dbReference type="EMBL" id="JACRSZ010000004">
    <property type="protein sequence ID" value="MBC8572586.1"/>
    <property type="molecule type" value="Genomic_DNA"/>
</dbReference>
<protein>
    <submittedName>
        <fullName evidence="4">Dihydrodipicolinate synthase family protein</fullName>
    </submittedName>
</protein>
<dbReference type="Proteomes" id="UP000657421">
    <property type="component" value="Unassembled WGS sequence"/>
</dbReference>
<dbReference type="RefSeq" id="WP_249307619.1">
    <property type="nucleotide sequence ID" value="NZ_JACRSZ010000004.1"/>
</dbReference>
<organism evidence="4 5">
    <name type="scientific">Jingyaoa shaoxingensis</name>
    <dbReference type="NCBI Taxonomy" id="2763671"/>
    <lineage>
        <taxon>Bacteria</taxon>
        <taxon>Bacillati</taxon>
        <taxon>Bacillota</taxon>
        <taxon>Clostridia</taxon>
        <taxon>Lachnospirales</taxon>
        <taxon>Lachnospiraceae</taxon>
        <taxon>Jingyaoa</taxon>
    </lineage>
</organism>
<dbReference type="Pfam" id="PF00701">
    <property type="entry name" value="DHDPS"/>
    <property type="match status" value="1"/>
</dbReference>
<dbReference type="PRINTS" id="PR00146">
    <property type="entry name" value="DHPICSNTHASE"/>
</dbReference>
<comment type="caution">
    <text evidence="4">The sequence shown here is derived from an EMBL/GenBank/DDBJ whole genome shotgun (WGS) entry which is preliminary data.</text>
</comment>
<dbReference type="PANTHER" id="PTHR12128">
    <property type="entry name" value="DIHYDRODIPICOLINATE SYNTHASE"/>
    <property type="match status" value="1"/>
</dbReference>
<dbReference type="InterPro" id="IPR002220">
    <property type="entry name" value="DapA-like"/>
</dbReference>
<evidence type="ECO:0000313" key="4">
    <source>
        <dbReference type="EMBL" id="MBC8572586.1"/>
    </source>
</evidence>
<evidence type="ECO:0000256" key="1">
    <source>
        <dbReference type="ARBA" id="ARBA00007592"/>
    </source>
</evidence>
<name>A0ABR7N880_9FIRM</name>
<evidence type="ECO:0000256" key="3">
    <source>
        <dbReference type="PIRNR" id="PIRNR001365"/>
    </source>
</evidence>
<evidence type="ECO:0000313" key="5">
    <source>
        <dbReference type="Proteomes" id="UP000657421"/>
    </source>
</evidence>
<accession>A0ABR7N880</accession>
<dbReference type="InterPro" id="IPR013785">
    <property type="entry name" value="Aldolase_TIM"/>
</dbReference>
<dbReference type="CDD" id="cd00408">
    <property type="entry name" value="DHDPS-like"/>
    <property type="match status" value="1"/>
</dbReference>
<evidence type="ECO:0000256" key="2">
    <source>
        <dbReference type="ARBA" id="ARBA00023239"/>
    </source>
</evidence>
<reference evidence="4 5" key="1">
    <citation type="submission" date="2020-08" db="EMBL/GenBank/DDBJ databases">
        <title>Genome public.</title>
        <authorList>
            <person name="Liu C."/>
            <person name="Sun Q."/>
        </authorList>
    </citation>
    <scope>NUCLEOTIDE SEQUENCE [LARGE SCALE GENOMIC DNA]</scope>
    <source>
        <strain evidence="4 5">NSJ-46</strain>
    </source>
</reference>
<dbReference type="SMART" id="SM01130">
    <property type="entry name" value="DHDPS"/>
    <property type="match status" value="1"/>
</dbReference>
<sequence length="305" mass="33166">MYYPEGILSSMVTCFDEKGNVNLERLGETIEFQKKASVKSLCVLGGTGEAASMTPEERHAVMEETMKHSNGLHIVFGALAGKVSDVKADIEKAKELGADAAMVMAMPFVRPSEYDVEVLVKEYASIGLPIVVFNTPSRSAFSMSASLVKRLSEIPGVVGIKESSGNMTFAQDIRVACPHPFSLLTGSDDLYFETRIIGGDGGILAAAAVIPEVCMALDTAIKRNDIETARKCHYAVKIINDVLYTASHPVPLKLAMEARGLKVGKCRPPFSIISKEHEEQVYAALKEIRETMNGIVTFVEEYPMP</sequence>
<dbReference type="PANTHER" id="PTHR12128:SF66">
    <property type="entry name" value="4-HYDROXY-2-OXOGLUTARATE ALDOLASE, MITOCHONDRIAL"/>
    <property type="match status" value="1"/>
</dbReference>
<dbReference type="SUPFAM" id="SSF51569">
    <property type="entry name" value="Aldolase"/>
    <property type="match status" value="1"/>
</dbReference>
<comment type="similarity">
    <text evidence="1 3">Belongs to the DapA family.</text>
</comment>
<dbReference type="PIRSF" id="PIRSF001365">
    <property type="entry name" value="DHDPS"/>
    <property type="match status" value="1"/>
</dbReference>
<keyword evidence="5" id="KW-1185">Reference proteome</keyword>